<keyword evidence="1" id="KW-0732">Signal</keyword>
<dbReference type="EMBL" id="AP023326">
    <property type="protein sequence ID" value="BCI68813.1"/>
    <property type="molecule type" value="Genomic_DNA"/>
</dbReference>
<sequence length="800" mass="78981">MNWFRAHRRLLAGVSWVSSLALAIAPAVASAEEPTIVIDIVAGGMTGSAAVNGDAVNNGGTGTATQGANNAASGTSTLPSYGGVLAPAGHENGEDAAQSLVLPGFASTSTPTISQLIASVPGGKALYVPDTAPSANYLIETNPAYASLTAFNGSEYLLDRLGDNYRTYTFLGDATFDQQYVQQQIIGATGQTFLGGTYNTAATQMQALLDDAANQSAALGLTLGSALTDAQKAELTSDIVWYVDKVVDGKTVLVPELYLAPGHEALTGATISATNVSVQAGSLTNSGTINAKNALSLTTTNGDLTNTGMLSGGTVSLVAQNGSVVNSDTLDTYLVQGGTQQILASTGAITATGSATIVAAKDITFNGGTLTSGGDLNLLAGSGLTLGTTELTQAAAVSSKHLSTSSSADINYGTTVSVGGNATLAALGGDLKTAALTLTANGDVSLSAAKKLDLGSATDSVSNSISGSKSGFMTHSHFSNSLSTTTENGSSVAAGGNLTATSGSDMSVAGMAGAAGDVTLLSGGTFTERATQSTLDASASHHVAGFHMSTQGASGTVGYGSRTVDGSAVSAAKDLALSGSSVAFKAKQNSTTQTVSHQDKTIGLTARVSPNSVVGQIIDTALAATKTSGKGASTLTALDAMQSTYLAGDGIAEGLAASKAGTLLSTNAADRSSGNLELAGVQAGVGYASNKQWATQTTTTVQGSTANAGGTLSVVARGDDATDTSNGNLSAVAAQLAGKDVVLAASKGIDLSAGWDTTHSESRDSSKSAFVGAEASIGTSGAGVSVTASVGLGSRVGRGR</sequence>
<gene>
    <name evidence="2" type="ORF">AAJCM20276_34370</name>
</gene>
<evidence type="ECO:0000256" key="1">
    <source>
        <dbReference type="SAM" id="SignalP"/>
    </source>
</evidence>
<dbReference type="Proteomes" id="UP000515220">
    <property type="component" value="Chromosome"/>
</dbReference>
<reference evidence="2 3" key="1">
    <citation type="submission" date="2020-07" db="EMBL/GenBank/DDBJ databases">
        <title>Complete Genome Sequence of an acetic acid bacterium, Acetobacter aceti JCM20276.</title>
        <authorList>
            <person name="Hirose Y."/>
            <person name="Mihara H."/>
        </authorList>
    </citation>
    <scope>NUCLEOTIDE SEQUENCE [LARGE SCALE GENOMIC DNA]</scope>
    <source>
        <strain evidence="2 3">JCM20276</strain>
    </source>
</reference>
<dbReference type="RefSeq" id="WP_099349038.1">
    <property type="nucleotide sequence ID" value="NZ_AP023326.1"/>
</dbReference>
<organism evidence="2 3">
    <name type="scientific">Acetobacter aceti</name>
    <dbReference type="NCBI Taxonomy" id="435"/>
    <lineage>
        <taxon>Bacteria</taxon>
        <taxon>Pseudomonadati</taxon>
        <taxon>Pseudomonadota</taxon>
        <taxon>Alphaproteobacteria</taxon>
        <taxon>Acetobacterales</taxon>
        <taxon>Acetobacteraceae</taxon>
        <taxon>Acetobacter</taxon>
        <taxon>Acetobacter subgen. Acetobacter</taxon>
    </lineage>
</organism>
<feature type="signal peptide" evidence="1">
    <location>
        <begin position="1"/>
        <end position="31"/>
    </location>
</feature>
<name>A0A6S6PN96_ACEAC</name>
<proteinExistence type="predicted"/>
<dbReference type="AlphaFoldDB" id="A0A6S6PN96"/>
<evidence type="ECO:0000313" key="3">
    <source>
        <dbReference type="Proteomes" id="UP000515220"/>
    </source>
</evidence>
<dbReference type="Pfam" id="PF13332">
    <property type="entry name" value="Fil_haemagg_2"/>
    <property type="match status" value="3"/>
</dbReference>
<protein>
    <submittedName>
        <fullName evidence="2">Uncharacterized protein</fullName>
    </submittedName>
</protein>
<accession>A0A6S6PN96</accession>
<dbReference type="InterPro" id="IPR025157">
    <property type="entry name" value="Hemagglutinin_rpt"/>
</dbReference>
<evidence type="ECO:0000313" key="2">
    <source>
        <dbReference type="EMBL" id="BCI68813.1"/>
    </source>
</evidence>
<feature type="chain" id="PRO_5028324813" evidence="1">
    <location>
        <begin position="32"/>
        <end position="800"/>
    </location>
</feature>
<dbReference type="GO" id="GO:0003824">
    <property type="term" value="F:catalytic activity"/>
    <property type="evidence" value="ECO:0007669"/>
    <property type="project" value="UniProtKB-ARBA"/>
</dbReference>